<evidence type="ECO:0000256" key="8">
    <source>
        <dbReference type="SAM" id="MobiDB-lite"/>
    </source>
</evidence>
<dbReference type="InterPro" id="IPR039119">
    <property type="entry name" value="ABT1/Esf2"/>
</dbReference>
<feature type="region of interest" description="Disordered" evidence="8">
    <location>
        <begin position="311"/>
        <end position="371"/>
    </location>
</feature>
<feature type="compositionally biased region" description="Basic and acidic residues" evidence="8">
    <location>
        <begin position="31"/>
        <end position="51"/>
    </location>
</feature>
<accession>A0ABR1F6C8</accession>
<evidence type="ECO:0000313" key="10">
    <source>
        <dbReference type="Proteomes" id="UP001498771"/>
    </source>
</evidence>
<dbReference type="InterPro" id="IPR012677">
    <property type="entry name" value="Nucleotide-bd_a/b_plait_sf"/>
</dbReference>
<keyword evidence="5" id="KW-0694">RNA-binding</keyword>
<sequence>MGTDTQKRDWFSTEDSEDSDLGHGSGSESENEVKRSAVKKVVKEVKKSKPEKSRKRKVAAASEDDDEDEEEKDVSRAKVAKRKTAAPVFEFGKRFESSEDEDEDDDGDDDEQDEDSSDEVEHMPGASSGTDGDVKDVLRRLSTKELEDNRARIEKTGVVYLSRIPPFMKPGKVRQILSRFGELDRIFLAPEDPKSYARRVRFGGNKKRNFVEGWVEFKDKKKAKLCASTLNGQIIGGNKRSYYYDDILNIKYLPKFKWHNLTEQIAYENQVRQAKLRAEISQATRENKAYIRNVGRAKMIENIKAKRALKAEAAGANEDASTSKKQGESEIEMRRNFRQRTVRDRTKSSEPSARDKANEAAMQRVLGSIFS</sequence>
<dbReference type="Gene3D" id="3.30.70.330">
    <property type="match status" value="1"/>
</dbReference>
<evidence type="ECO:0000256" key="1">
    <source>
        <dbReference type="ARBA" id="ARBA00004604"/>
    </source>
</evidence>
<feature type="compositionally biased region" description="Low complexity" evidence="8">
    <location>
        <begin position="311"/>
        <end position="320"/>
    </location>
</feature>
<dbReference type="PANTHER" id="PTHR12311">
    <property type="entry name" value="ACTIVATOR OF BASAL TRANSCRIPTION 1"/>
    <property type="match status" value="1"/>
</dbReference>
<reference evidence="9 10" key="1">
    <citation type="submission" date="2024-03" db="EMBL/GenBank/DDBJ databases">
        <title>Genome-scale model development and genomic sequencing of the oleaginous clade Lipomyces.</title>
        <authorList>
            <consortium name="Lawrence Berkeley National Laboratory"/>
            <person name="Czajka J.J."/>
            <person name="Han Y."/>
            <person name="Kim J."/>
            <person name="Mondo S.J."/>
            <person name="Hofstad B.A."/>
            <person name="Robles A."/>
            <person name="Haridas S."/>
            <person name="Riley R."/>
            <person name="LaButti K."/>
            <person name="Pangilinan J."/>
            <person name="Andreopoulos W."/>
            <person name="Lipzen A."/>
            <person name="Yan J."/>
            <person name="Wang M."/>
            <person name="Ng V."/>
            <person name="Grigoriev I.V."/>
            <person name="Spatafora J.W."/>
            <person name="Magnuson J.K."/>
            <person name="Baker S.E."/>
            <person name="Pomraning K.R."/>
        </authorList>
    </citation>
    <scope>NUCLEOTIDE SEQUENCE [LARGE SCALE GENOMIC DNA]</scope>
    <source>
        <strain evidence="9 10">Phaff 52-87</strain>
    </source>
</reference>
<evidence type="ECO:0000256" key="7">
    <source>
        <dbReference type="ARBA" id="ARBA00032634"/>
    </source>
</evidence>
<comment type="subcellular location">
    <subcellularLocation>
        <location evidence="1">Nucleus</location>
        <location evidence="1">Nucleolus</location>
    </subcellularLocation>
</comment>
<dbReference type="CDD" id="cd12263">
    <property type="entry name" value="RRM_ABT1_like"/>
    <property type="match status" value="1"/>
</dbReference>
<proteinExistence type="inferred from homology"/>
<dbReference type="Proteomes" id="UP001498771">
    <property type="component" value="Unassembled WGS sequence"/>
</dbReference>
<comment type="caution">
    <text evidence="9">The sequence shown here is derived from an EMBL/GenBank/DDBJ whole genome shotgun (WGS) entry which is preliminary data.</text>
</comment>
<keyword evidence="10" id="KW-1185">Reference proteome</keyword>
<dbReference type="InterPro" id="IPR034353">
    <property type="entry name" value="ABT1/ESF2_RRM"/>
</dbReference>
<feature type="compositionally biased region" description="Acidic residues" evidence="8">
    <location>
        <begin position="62"/>
        <end position="72"/>
    </location>
</feature>
<keyword evidence="6" id="KW-0539">Nucleus</keyword>
<feature type="compositionally biased region" description="Basic and acidic residues" evidence="8">
    <location>
        <begin position="321"/>
        <end position="358"/>
    </location>
</feature>
<evidence type="ECO:0000256" key="6">
    <source>
        <dbReference type="ARBA" id="ARBA00023242"/>
    </source>
</evidence>
<evidence type="ECO:0000256" key="2">
    <source>
        <dbReference type="ARBA" id="ARBA00005819"/>
    </source>
</evidence>
<evidence type="ECO:0000313" key="9">
    <source>
        <dbReference type="EMBL" id="KAK7204658.1"/>
    </source>
</evidence>
<feature type="compositionally biased region" description="Basic and acidic residues" evidence="8">
    <location>
        <begin position="1"/>
        <end position="11"/>
    </location>
</feature>
<gene>
    <name evidence="9" type="ORF">BZA70DRAFT_179653</name>
</gene>
<dbReference type="RefSeq" id="XP_064767691.1">
    <property type="nucleotide sequence ID" value="XM_064909931.1"/>
</dbReference>
<feature type="region of interest" description="Disordered" evidence="8">
    <location>
        <begin position="1"/>
        <end position="136"/>
    </location>
</feature>
<name>A0ABR1F6C8_9ASCO</name>
<evidence type="ECO:0000256" key="3">
    <source>
        <dbReference type="ARBA" id="ARBA00013906"/>
    </source>
</evidence>
<dbReference type="EMBL" id="JBBJBU010000007">
    <property type="protein sequence ID" value="KAK7204658.1"/>
    <property type="molecule type" value="Genomic_DNA"/>
</dbReference>
<dbReference type="GeneID" id="90035443"/>
<evidence type="ECO:0000256" key="4">
    <source>
        <dbReference type="ARBA" id="ARBA00021800"/>
    </source>
</evidence>
<organism evidence="9 10">
    <name type="scientific">Myxozyma melibiosi</name>
    <dbReference type="NCBI Taxonomy" id="54550"/>
    <lineage>
        <taxon>Eukaryota</taxon>
        <taxon>Fungi</taxon>
        <taxon>Dikarya</taxon>
        <taxon>Ascomycota</taxon>
        <taxon>Saccharomycotina</taxon>
        <taxon>Lipomycetes</taxon>
        <taxon>Lipomycetales</taxon>
        <taxon>Lipomycetaceae</taxon>
        <taxon>Myxozyma</taxon>
    </lineage>
</organism>
<evidence type="ECO:0000256" key="5">
    <source>
        <dbReference type="ARBA" id="ARBA00022884"/>
    </source>
</evidence>
<protein>
    <recommendedName>
        <fullName evidence="3">Pre-rRNA-processing protein ESF2</fullName>
    </recommendedName>
    <alternativeName>
        <fullName evidence="7">18S rRNA factor 2</fullName>
    </alternativeName>
    <alternativeName>
        <fullName evidence="4">Pre-rRNA-processing protein esf2</fullName>
    </alternativeName>
</protein>
<comment type="similarity">
    <text evidence="2">Belongs to the ESF2/ABP1 family.</text>
</comment>
<dbReference type="InterPro" id="IPR035979">
    <property type="entry name" value="RBD_domain_sf"/>
</dbReference>
<feature type="compositionally biased region" description="Acidic residues" evidence="8">
    <location>
        <begin position="98"/>
        <end position="118"/>
    </location>
</feature>
<dbReference type="PANTHER" id="PTHR12311:SF7">
    <property type="entry name" value="ACTIVATOR OF BASAL TRANSCRIPTION 1"/>
    <property type="match status" value="1"/>
</dbReference>
<dbReference type="SUPFAM" id="SSF54928">
    <property type="entry name" value="RNA-binding domain, RBD"/>
    <property type="match status" value="1"/>
</dbReference>